<accession>A0ABU5VAQ9</accession>
<dbReference type="RefSeq" id="WP_172964797.1">
    <property type="nucleotide sequence ID" value="NZ_JAYFUI010000009.1"/>
</dbReference>
<dbReference type="Proteomes" id="UP001302573">
    <property type="component" value="Unassembled WGS sequence"/>
</dbReference>
<dbReference type="EMBL" id="JAYFUI010000009">
    <property type="protein sequence ID" value="MEA5669794.1"/>
    <property type="molecule type" value="Genomic_DNA"/>
</dbReference>
<keyword evidence="2" id="KW-1185">Reference proteome</keyword>
<evidence type="ECO:0000313" key="2">
    <source>
        <dbReference type="Proteomes" id="UP001302573"/>
    </source>
</evidence>
<name>A0ABU5VAQ9_9PSED</name>
<organism evidence="1 2">
    <name type="scientific">Pseudomonas machongensis</name>
    <dbReference type="NCBI Taxonomy" id="3110229"/>
    <lineage>
        <taxon>Bacteria</taxon>
        <taxon>Pseudomonadati</taxon>
        <taxon>Pseudomonadota</taxon>
        <taxon>Gammaproteobacteria</taxon>
        <taxon>Pseudomonadales</taxon>
        <taxon>Pseudomonadaceae</taxon>
        <taxon>Pseudomonas</taxon>
    </lineage>
</organism>
<comment type="caution">
    <text evidence="1">The sequence shown here is derived from an EMBL/GenBank/DDBJ whole genome shotgun (WGS) entry which is preliminary data.</text>
</comment>
<reference evidence="1 2" key="1">
    <citation type="submission" date="2023-12" db="EMBL/GenBank/DDBJ databases">
        <title>Pseudomonas machongensis sp. nov., isolated from wilted pepper plants (Capsicum annuum).</title>
        <authorList>
            <person name="Qiu M."/>
            <person name="Li Y."/>
            <person name="Liu Q."/>
            <person name="Zhang X."/>
            <person name="Huang Y."/>
            <person name="Guo R."/>
            <person name="Hu M."/>
            <person name="Zhou J."/>
            <person name="Zhou X."/>
        </authorList>
    </citation>
    <scope>NUCLEOTIDE SEQUENCE [LARGE SCALE GENOMIC DNA]</scope>
    <source>
        <strain evidence="1 2">MH2</strain>
    </source>
</reference>
<sequence length="49" mass="5521">MNKRKPDLLWILAFIFGLGVVTTGYAQGLWERKLDAAYQAPAVSAQQQR</sequence>
<proteinExistence type="predicted"/>
<protein>
    <submittedName>
        <fullName evidence="1">Uncharacterized protein</fullName>
    </submittedName>
</protein>
<evidence type="ECO:0000313" key="1">
    <source>
        <dbReference type="EMBL" id="MEA5669794.1"/>
    </source>
</evidence>
<gene>
    <name evidence="1" type="ORF">VA602_00360</name>
</gene>